<dbReference type="InterPro" id="IPR029044">
    <property type="entry name" value="Nucleotide-diphossugar_trans"/>
</dbReference>
<dbReference type="AlphaFoldDB" id="C6X6S9"/>
<dbReference type="Proteomes" id="UP000002743">
    <property type="component" value="Chromosome"/>
</dbReference>
<protein>
    <submittedName>
        <fullName evidence="1">Putative galactosyl transferase</fullName>
    </submittedName>
</protein>
<keyword evidence="1" id="KW-0808">Transferase</keyword>
<reference evidence="2" key="1">
    <citation type="submission" date="2009-07" db="EMBL/GenBank/DDBJ databases">
        <title>Complete sequence of chromosome of Methylovorus sp. SIP3-4.</title>
        <authorList>
            <person name="Lucas S."/>
            <person name="Copeland A."/>
            <person name="Lapidus A."/>
            <person name="Glavina del Rio T."/>
            <person name="Tice H."/>
            <person name="Bruce D."/>
            <person name="Goodwin L."/>
            <person name="Pitluck S."/>
            <person name="Clum A."/>
            <person name="Larimer F."/>
            <person name="Land M."/>
            <person name="Hauser L."/>
            <person name="Kyrpides N."/>
            <person name="Mikhailova N."/>
            <person name="Kayluzhnaya M."/>
            <person name="Chistoserdova L."/>
        </authorList>
    </citation>
    <scope>NUCLEOTIDE SEQUENCE [LARGE SCALE GENOMIC DNA]</scope>
    <source>
        <strain evidence="2">SIP3-4</strain>
    </source>
</reference>
<sequence length="274" mass="30987">MKNTITFIIPVRHQENSKDWSRLKSNLTQTIASIANQSSKDWRAVIIANEGADLPEVPAGFDIVRVNFPPNQLHDLPAGNKELFYDAFRLDKGRRVLKGMLHIPDAAYYMIVDDDDFVSSQLVDYVAANSTESGWKIRNGYVWGDGGQWLFLHNDFSNFCGTSLIIRSDLYKLPPSFEDASEDYIKTMLGSHVRIGKILQDKGYPLKPLPFAGAVYRVGHAGAHSNSPGLAKMYFFNKYYLLRPHKFLKNVLSLRKLTQAYASEFLIPTGVSHR</sequence>
<evidence type="ECO:0000313" key="2">
    <source>
        <dbReference type="Proteomes" id="UP000002743"/>
    </source>
</evidence>
<dbReference type="KEGG" id="mei:Msip34_1829"/>
<name>C6X6S9_METGS</name>
<dbReference type="STRING" id="582744.Msip34_1829"/>
<dbReference type="EMBL" id="CP001674">
    <property type="protein sequence ID" value="ACT51072.1"/>
    <property type="molecule type" value="Genomic_DNA"/>
</dbReference>
<dbReference type="SUPFAM" id="SSF53448">
    <property type="entry name" value="Nucleotide-diphospho-sugar transferases"/>
    <property type="match status" value="1"/>
</dbReference>
<dbReference type="eggNOG" id="COG0463">
    <property type="taxonomic scope" value="Bacteria"/>
</dbReference>
<dbReference type="RefSeq" id="WP_015830455.1">
    <property type="nucleotide sequence ID" value="NC_012969.1"/>
</dbReference>
<reference evidence="1 2" key="2">
    <citation type="journal article" date="2011" name="J. Bacteriol.">
        <title>Genomes of three methylotrophs from a single niche uncover genetic and metabolic divergence of Methylophilaceae.</title>
        <authorList>
            <person name="Lapidus A."/>
            <person name="Clum A."/>
            <person name="Labutti K."/>
            <person name="Kaluzhnaya M.G."/>
            <person name="Lim S."/>
            <person name="Beck D.A."/>
            <person name="Glavina Del Rio T."/>
            <person name="Nolan M."/>
            <person name="Mavromatis K."/>
            <person name="Huntemann M."/>
            <person name="Lucas S."/>
            <person name="Lidstrom M.E."/>
            <person name="Ivanova N."/>
            <person name="Chistoserdova L."/>
        </authorList>
    </citation>
    <scope>NUCLEOTIDE SEQUENCE [LARGE SCALE GENOMIC DNA]</scope>
    <source>
        <strain evidence="1 2">SIP3-4</strain>
    </source>
</reference>
<proteinExistence type="predicted"/>
<dbReference type="GO" id="GO:0016740">
    <property type="term" value="F:transferase activity"/>
    <property type="evidence" value="ECO:0007669"/>
    <property type="project" value="UniProtKB-KW"/>
</dbReference>
<organism evidence="1 2">
    <name type="scientific">Methylovorus glucosotrophus (strain SIP3-4)</name>
    <dbReference type="NCBI Taxonomy" id="582744"/>
    <lineage>
        <taxon>Bacteria</taxon>
        <taxon>Pseudomonadati</taxon>
        <taxon>Pseudomonadota</taxon>
        <taxon>Betaproteobacteria</taxon>
        <taxon>Nitrosomonadales</taxon>
        <taxon>Methylophilaceae</taxon>
        <taxon>Methylovorus</taxon>
    </lineage>
</organism>
<keyword evidence="2" id="KW-1185">Reference proteome</keyword>
<evidence type="ECO:0000313" key="1">
    <source>
        <dbReference type="EMBL" id="ACT51072.1"/>
    </source>
</evidence>
<dbReference type="OrthoDB" id="4614415at2"/>
<accession>C6X6S9</accession>
<gene>
    <name evidence="1" type="ordered locus">Msip34_1829</name>
</gene>
<dbReference type="HOGENOM" id="CLU_082397_0_0_4"/>